<evidence type="ECO:0000313" key="3">
    <source>
        <dbReference type="Proteomes" id="UP000477285"/>
    </source>
</evidence>
<comment type="caution">
    <text evidence="2">The sequence shown here is derived from an EMBL/GenBank/DDBJ whole genome shotgun (WGS) entry which is preliminary data.</text>
</comment>
<dbReference type="Proteomes" id="UP000477285">
    <property type="component" value="Unassembled WGS sequence"/>
</dbReference>
<feature type="signal peptide" evidence="1">
    <location>
        <begin position="1"/>
        <end position="24"/>
    </location>
</feature>
<dbReference type="RefSeq" id="WP_161234197.1">
    <property type="nucleotide sequence ID" value="NZ_JADMTA010000043.1"/>
</dbReference>
<name>A0A6L8T5Z4_9FIRM</name>
<organism evidence="2 3">
    <name type="scientific">Blautia wexlerae</name>
    <dbReference type="NCBI Taxonomy" id="418240"/>
    <lineage>
        <taxon>Bacteria</taxon>
        <taxon>Bacillati</taxon>
        <taxon>Bacillota</taxon>
        <taxon>Clostridia</taxon>
        <taxon>Lachnospirales</taxon>
        <taxon>Lachnospiraceae</taxon>
        <taxon>Blautia</taxon>
    </lineage>
</organism>
<gene>
    <name evidence="2" type="ORF">GT728_17495</name>
</gene>
<dbReference type="EMBL" id="WWVQ01000060">
    <property type="protein sequence ID" value="MZL34929.1"/>
    <property type="molecule type" value="Genomic_DNA"/>
</dbReference>
<evidence type="ECO:0000313" key="2">
    <source>
        <dbReference type="EMBL" id="MZL34929.1"/>
    </source>
</evidence>
<proteinExistence type="predicted"/>
<sequence>MKKKGLRPLIFALIFAMLLTSMNAAPVLAAKKPCNHIYAEFIYGEDGKCIGTYGGKDRMRYTKNVSTVKNG</sequence>
<dbReference type="AlphaFoldDB" id="A0A6L8T5Z4"/>
<evidence type="ECO:0000256" key="1">
    <source>
        <dbReference type="SAM" id="SignalP"/>
    </source>
</evidence>
<accession>A0A6L8T5Z4</accession>
<protein>
    <submittedName>
        <fullName evidence="2">Uncharacterized protein</fullName>
    </submittedName>
</protein>
<feature type="chain" id="PRO_5038612958" evidence="1">
    <location>
        <begin position="25"/>
        <end position="71"/>
    </location>
</feature>
<keyword evidence="1" id="KW-0732">Signal</keyword>
<reference evidence="2 3" key="1">
    <citation type="journal article" date="2019" name="Nat. Med.">
        <title>A library of human gut bacterial isolates paired with longitudinal multiomics data enables mechanistic microbiome research.</title>
        <authorList>
            <person name="Poyet M."/>
            <person name="Groussin M."/>
            <person name="Gibbons S.M."/>
            <person name="Avila-Pacheco J."/>
            <person name="Jiang X."/>
            <person name="Kearney S.M."/>
            <person name="Perrotta A.R."/>
            <person name="Berdy B."/>
            <person name="Zhao S."/>
            <person name="Lieberman T.D."/>
            <person name="Swanson P.K."/>
            <person name="Smith M."/>
            <person name="Roesemann S."/>
            <person name="Alexander J.E."/>
            <person name="Rich S.A."/>
            <person name="Livny J."/>
            <person name="Vlamakis H."/>
            <person name="Clish C."/>
            <person name="Bullock K."/>
            <person name="Deik A."/>
            <person name="Scott J."/>
            <person name="Pierce K.A."/>
            <person name="Xavier R.J."/>
            <person name="Alm E.J."/>
        </authorList>
    </citation>
    <scope>NUCLEOTIDE SEQUENCE [LARGE SCALE GENOMIC DNA]</scope>
    <source>
        <strain evidence="2 3">BIOML-A1</strain>
    </source>
</reference>